<organism evidence="2 3">
    <name type="scientific">Catenuloplanes nepalensis</name>
    <dbReference type="NCBI Taxonomy" id="587533"/>
    <lineage>
        <taxon>Bacteria</taxon>
        <taxon>Bacillati</taxon>
        <taxon>Actinomycetota</taxon>
        <taxon>Actinomycetes</taxon>
        <taxon>Micromonosporales</taxon>
        <taxon>Micromonosporaceae</taxon>
        <taxon>Catenuloplanes</taxon>
    </lineage>
</organism>
<gene>
    <name evidence="2" type="ORF">J2S43_000785</name>
</gene>
<dbReference type="EMBL" id="JAUSRA010000001">
    <property type="protein sequence ID" value="MDP9792273.1"/>
    <property type="molecule type" value="Genomic_DNA"/>
</dbReference>
<dbReference type="Pfam" id="PF13692">
    <property type="entry name" value="Glyco_trans_1_4"/>
    <property type="match status" value="1"/>
</dbReference>
<dbReference type="InterPro" id="IPR050194">
    <property type="entry name" value="Glycosyltransferase_grp1"/>
</dbReference>
<dbReference type="PANTHER" id="PTHR45947">
    <property type="entry name" value="SULFOQUINOVOSYL TRANSFERASE SQD2"/>
    <property type="match status" value="1"/>
</dbReference>
<accession>A0ABT9MLV5</accession>
<dbReference type="CDD" id="cd03801">
    <property type="entry name" value="GT4_PimA-like"/>
    <property type="match status" value="1"/>
</dbReference>
<proteinExistence type="predicted"/>
<evidence type="ECO:0000313" key="3">
    <source>
        <dbReference type="Proteomes" id="UP001240984"/>
    </source>
</evidence>
<keyword evidence="3" id="KW-1185">Reference proteome</keyword>
<protein>
    <submittedName>
        <fullName evidence="2">Glycosyltransferase involved in cell wall biosynthesis</fullName>
    </submittedName>
</protein>
<evidence type="ECO:0000256" key="1">
    <source>
        <dbReference type="SAM" id="MobiDB-lite"/>
    </source>
</evidence>
<dbReference type="SUPFAM" id="SSF53756">
    <property type="entry name" value="UDP-Glycosyltransferase/glycogen phosphorylase"/>
    <property type="match status" value="1"/>
</dbReference>
<evidence type="ECO:0000313" key="2">
    <source>
        <dbReference type="EMBL" id="MDP9792273.1"/>
    </source>
</evidence>
<comment type="caution">
    <text evidence="2">The sequence shown here is derived from an EMBL/GenBank/DDBJ whole genome shotgun (WGS) entry which is preliminary data.</text>
</comment>
<dbReference type="PANTHER" id="PTHR45947:SF3">
    <property type="entry name" value="SULFOQUINOVOSYL TRANSFERASE SQD2"/>
    <property type="match status" value="1"/>
</dbReference>
<feature type="region of interest" description="Disordered" evidence="1">
    <location>
        <begin position="172"/>
        <end position="216"/>
    </location>
</feature>
<dbReference type="Gene3D" id="3.40.50.2000">
    <property type="entry name" value="Glycogen Phosphorylase B"/>
    <property type="match status" value="1"/>
</dbReference>
<sequence>MRADVLRCLPHLNPDRVHAIHNGIDTDRFHPTGERDALPRYGIDPDRPIVLFVGRVSRQKGVLSLLRAGHLLDPRAQLVMGAGAADTPELAEEGASALTDLRASRPGVHWITGLRDPLVLRQFFAAASVFVCPSVYEPMGIVNLGVLRRLPLRGPHDRLPQPVLRRGRRLTRSPDTAVGCPRPGPRHHRWQPARCRDETGHRPPAPAPGRRHHGWRPVARRGEVRAIVIRPSRRRSRSA</sequence>
<dbReference type="Proteomes" id="UP001240984">
    <property type="component" value="Unassembled WGS sequence"/>
</dbReference>
<reference evidence="2 3" key="1">
    <citation type="submission" date="2023-07" db="EMBL/GenBank/DDBJ databases">
        <title>Sequencing the genomes of 1000 actinobacteria strains.</title>
        <authorList>
            <person name="Klenk H.-P."/>
        </authorList>
    </citation>
    <scope>NUCLEOTIDE SEQUENCE [LARGE SCALE GENOMIC DNA]</scope>
    <source>
        <strain evidence="2 3">DSM 44710</strain>
    </source>
</reference>
<name>A0ABT9MLV5_9ACTN</name>